<comment type="caution">
    <text evidence="3">The sequence shown here is derived from an EMBL/GenBank/DDBJ whole genome shotgun (WGS) entry which is preliminary data.</text>
</comment>
<gene>
    <name evidence="3" type="ORF">LZZ85_00845</name>
</gene>
<protein>
    <submittedName>
        <fullName evidence="3">Phospholipase D family protein</fullName>
    </submittedName>
</protein>
<dbReference type="InterPro" id="IPR025202">
    <property type="entry name" value="PLD-like_dom"/>
</dbReference>
<dbReference type="PROSITE" id="PS50035">
    <property type="entry name" value="PLD"/>
    <property type="match status" value="1"/>
</dbReference>
<dbReference type="Proteomes" id="UP001165367">
    <property type="component" value="Unassembled WGS sequence"/>
</dbReference>
<evidence type="ECO:0000313" key="4">
    <source>
        <dbReference type="Proteomes" id="UP001165367"/>
    </source>
</evidence>
<feature type="compositionally biased region" description="Basic and acidic residues" evidence="1">
    <location>
        <begin position="190"/>
        <end position="202"/>
    </location>
</feature>
<dbReference type="InterPro" id="IPR001736">
    <property type="entry name" value="PLipase_D/transphosphatidylase"/>
</dbReference>
<feature type="region of interest" description="Disordered" evidence="1">
    <location>
        <begin position="230"/>
        <end position="265"/>
    </location>
</feature>
<keyword evidence="4" id="KW-1185">Reference proteome</keyword>
<evidence type="ECO:0000256" key="1">
    <source>
        <dbReference type="SAM" id="MobiDB-lite"/>
    </source>
</evidence>
<dbReference type="Gene3D" id="3.30.870.10">
    <property type="entry name" value="Endonuclease Chain A"/>
    <property type="match status" value="1"/>
</dbReference>
<feature type="domain" description="PLD phosphodiesterase" evidence="2">
    <location>
        <begin position="96"/>
        <end position="126"/>
    </location>
</feature>
<evidence type="ECO:0000259" key="2">
    <source>
        <dbReference type="PROSITE" id="PS50035"/>
    </source>
</evidence>
<dbReference type="Pfam" id="PF13091">
    <property type="entry name" value="PLDc_2"/>
    <property type="match status" value="1"/>
</dbReference>
<dbReference type="EMBL" id="JAKLTR010000001">
    <property type="protein sequence ID" value="MCG2612798.1"/>
    <property type="molecule type" value="Genomic_DNA"/>
</dbReference>
<dbReference type="SUPFAM" id="SSF56024">
    <property type="entry name" value="Phospholipase D/nuclease"/>
    <property type="match status" value="1"/>
</dbReference>
<dbReference type="RefSeq" id="WP_237868027.1">
    <property type="nucleotide sequence ID" value="NZ_JAKLTR010000001.1"/>
</dbReference>
<proteinExistence type="predicted"/>
<name>A0ABS9KKF4_9BACT</name>
<feature type="compositionally biased region" description="Polar residues" evidence="1">
    <location>
        <begin position="245"/>
        <end position="256"/>
    </location>
</feature>
<feature type="region of interest" description="Disordered" evidence="1">
    <location>
        <begin position="187"/>
        <end position="211"/>
    </location>
</feature>
<organism evidence="3 4">
    <name type="scientific">Terrimonas ginsenosidimutans</name>
    <dbReference type="NCBI Taxonomy" id="2908004"/>
    <lineage>
        <taxon>Bacteria</taxon>
        <taxon>Pseudomonadati</taxon>
        <taxon>Bacteroidota</taxon>
        <taxon>Chitinophagia</taxon>
        <taxon>Chitinophagales</taxon>
        <taxon>Chitinophagaceae</taxon>
        <taxon>Terrimonas</taxon>
    </lineage>
</organism>
<dbReference type="CDD" id="cd09117">
    <property type="entry name" value="PLDc_Bfil_DEXD_like"/>
    <property type="match status" value="1"/>
</dbReference>
<accession>A0ABS9KKF4</accession>
<sequence length="450" mass="49693">MKIRFLGQGYNTQQTDSMAQILINALKDPAYYKFACLVAFASRSGVSGLAPHIHKSKGHIKEYKLVVGIDQKATSLEALEELLALEVDTYIYYTTQRIIFHPKIYLFEGDERNLVIIGSNNLTQTGLIHNIEASTIIEFDKGDTQGIEFVQTMKQYFSSLFDGSDANLKRLTQELLDKLKRSFKIPSESNRSEVYEKEKEGEGEIDNSDVEGSEDVLNEIFSSIPVQKAPSDFKPVRSKKDKSSNPESGPTNTRTGGSPELFPTDETEDIAGEESAELNNNAGSPGILWPVHVIPNWSISADSEVLIAEISGPGRWEQANFDLNNFTNFFGATVGTSDYFIDLIYIHQDGSLDGIQSSQAVTVASSNYRFELSAAAGKPYPSNGKPIGIFVKVALRQFVYTLYMPQDSGYSAIMAVLASRFAGGSSRNKRIRLSASELSVALPQLQLWSL</sequence>
<evidence type="ECO:0000313" key="3">
    <source>
        <dbReference type="EMBL" id="MCG2612798.1"/>
    </source>
</evidence>
<reference evidence="3" key="1">
    <citation type="submission" date="2022-01" db="EMBL/GenBank/DDBJ databases">
        <authorList>
            <person name="Jo J.-H."/>
            <person name="Im W.-T."/>
        </authorList>
    </citation>
    <scope>NUCLEOTIDE SEQUENCE</scope>
    <source>
        <strain evidence="3">NA20</strain>
    </source>
</reference>